<reference evidence="4 5" key="1">
    <citation type="submission" date="2019-10" db="EMBL/GenBank/DDBJ databases">
        <title>Description of Paenibacillus pedi sp. nov.</title>
        <authorList>
            <person name="Carlier A."/>
            <person name="Qi S."/>
        </authorList>
    </citation>
    <scope>NUCLEOTIDE SEQUENCE [LARGE SCALE GENOMIC DNA]</scope>
    <source>
        <strain evidence="4 5">LMG 31457</strain>
    </source>
</reference>
<dbReference type="EMBL" id="WHNZ01000040">
    <property type="protein sequence ID" value="NOV01829.1"/>
    <property type="molecule type" value="Genomic_DNA"/>
</dbReference>
<evidence type="ECO:0000259" key="3">
    <source>
        <dbReference type="PROSITE" id="PS51272"/>
    </source>
</evidence>
<dbReference type="Proteomes" id="UP000618579">
    <property type="component" value="Unassembled WGS sequence"/>
</dbReference>
<keyword evidence="1 2" id="KW-0732">Signal</keyword>
<evidence type="ECO:0000256" key="2">
    <source>
        <dbReference type="SAM" id="SignalP"/>
    </source>
</evidence>
<evidence type="ECO:0000313" key="4">
    <source>
        <dbReference type="EMBL" id="NOV01829.1"/>
    </source>
</evidence>
<keyword evidence="5" id="KW-1185">Reference proteome</keyword>
<sequence>MKKLTMIATAAIAFSLITSAALTHPASAAGKTSADFTDLSSIDASLKAKIDAMLATDIFEGVSDNTFGITQNMTRAQFAKVATLIYDIPVDSAVKVSSFSDVRADDPANGWAIPYIEAAKKAGLIDGVTDTTFVPGDSVTAGQLDTLLLKGLGKKVNVTGSPWYSDAVKQATELGIHPTGKSGDQPANRADLVQSSYSAQQAFDNRTLISITKVQPSSDNKQVQVSLNTKVDTAKATLTLKSGTATVPAATTWSADGLTATLTVDSALAAGDYTVTLGGLDASTVQTASGSFSVAATGTGTETGNGNVAIIGNYTLPAVIDSGLTASAAGSITKAIAEDPTQSRFAKEIEIKLTAANGDTVATPGIVQSVFSSDSSIAKVGLSADHRAYVIGNKAGTAEVTVMVQIGNGDPKQLKVTVTVTNDAMTAKEFKANETSINKAMTVDGGVYKADINPFTDMDLALTDNFGITYKNSEIEDYNFALGTLFITNDVVGDANAPVGTVTAGPGGQIHVVGNVTSFELTAVTPSGQQATSYVTLTR</sequence>
<feature type="signal peptide" evidence="2">
    <location>
        <begin position="1"/>
        <end position="28"/>
    </location>
</feature>
<feature type="chain" id="PRO_5047386705" description="SLH domain-containing protein" evidence="2">
    <location>
        <begin position="29"/>
        <end position="539"/>
    </location>
</feature>
<organism evidence="4 5">
    <name type="scientific">Paenibacillus planticolens</name>
    <dbReference type="NCBI Taxonomy" id="2654976"/>
    <lineage>
        <taxon>Bacteria</taxon>
        <taxon>Bacillati</taxon>
        <taxon>Bacillota</taxon>
        <taxon>Bacilli</taxon>
        <taxon>Bacillales</taxon>
        <taxon>Paenibacillaceae</taxon>
        <taxon>Paenibacillus</taxon>
    </lineage>
</organism>
<name>A0ABX1ZP07_9BACL</name>
<proteinExistence type="predicted"/>
<dbReference type="Pfam" id="PF13629">
    <property type="entry name" value="T2SS-T3SS_pil_N"/>
    <property type="match status" value="1"/>
</dbReference>
<protein>
    <recommendedName>
        <fullName evidence="3">SLH domain-containing protein</fullName>
    </recommendedName>
</protein>
<dbReference type="Gene3D" id="2.60.40.1080">
    <property type="match status" value="1"/>
</dbReference>
<dbReference type="RefSeq" id="WP_171684653.1">
    <property type="nucleotide sequence ID" value="NZ_WHNZ01000040.1"/>
</dbReference>
<evidence type="ECO:0000313" key="5">
    <source>
        <dbReference type="Proteomes" id="UP000618579"/>
    </source>
</evidence>
<dbReference type="InterPro" id="IPR032789">
    <property type="entry name" value="T2SS-T3SS_pil_N"/>
</dbReference>
<feature type="domain" description="SLH" evidence="3">
    <location>
        <begin position="99"/>
        <end position="162"/>
    </location>
</feature>
<dbReference type="Pfam" id="PF00395">
    <property type="entry name" value="SLH"/>
    <property type="match status" value="2"/>
</dbReference>
<dbReference type="InterPro" id="IPR001119">
    <property type="entry name" value="SLH_dom"/>
</dbReference>
<gene>
    <name evidence="4" type="ORF">GC097_17585</name>
</gene>
<feature type="domain" description="SLH" evidence="3">
    <location>
        <begin position="33"/>
        <end position="96"/>
    </location>
</feature>
<evidence type="ECO:0000256" key="1">
    <source>
        <dbReference type="ARBA" id="ARBA00022729"/>
    </source>
</evidence>
<dbReference type="InterPro" id="IPR014755">
    <property type="entry name" value="Cu-Rt/internalin_Ig-like"/>
</dbReference>
<dbReference type="Gene3D" id="2.60.40.1220">
    <property type="match status" value="1"/>
</dbReference>
<comment type="caution">
    <text evidence="4">The sequence shown here is derived from an EMBL/GenBank/DDBJ whole genome shotgun (WGS) entry which is preliminary data.</text>
</comment>
<dbReference type="PROSITE" id="PS51272">
    <property type="entry name" value="SLH"/>
    <property type="match status" value="2"/>
</dbReference>
<accession>A0ABX1ZP07</accession>